<evidence type="ECO:0000256" key="1">
    <source>
        <dbReference type="SAM" id="Phobius"/>
    </source>
</evidence>
<dbReference type="Proteomes" id="UP000070282">
    <property type="component" value="Unassembled WGS sequence"/>
</dbReference>
<dbReference type="RefSeq" id="WP_061333468.1">
    <property type="nucleotide sequence ID" value="NZ_LOCO01000029.1"/>
</dbReference>
<keyword evidence="1" id="KW-0472">Membrane</keyword>
<protein>
    <submittedName>
        <fullName evidence="2">Uncharacterized protein</fullName>
    </submittedName>
</protein>
<comment type="caution">
    <text evidence="2">The sequence shown here is derived from an EMBL/GenBank/DDBJ whole genome shotgun (WGS) entry which is preliminary data.</text>
</comment>
<dbReference type="AlphaFoldDB" id="A0A137S2Y4"/>
<dbReference type="EMBL" id="LOCO01000029">
    <property type="protein sequence ID" value="KXO06784.1"/>
    <property type="molecule type" value="Genomic_DNA"/>
</dbReference>
<evidence type="ECO:0000313" key="3">
    <source>
        <dbReference type="Proteomes" id="UP000070282"/>
    </source>
</evidence>
<gene>
    <name evidence="2" type="ORF">J122_3704</name>
</gene>
<feature type="transmembrane region" description="Helical" evidence="1">
    <location>
        <begin position="12"/>
        <end position="31"/>
    </location>
</feature>
<dbReference type="PATRIC" id="fig|1306954.6.peg.2274"/>
<organism evidence="2 3">
    <name type="scientific">Marinobacter excellens LAMA 842</name>
    <dbReference type="NCBI Taxonomy" id="1306954"/>
    <lineage>
        <taxon>Bacteria</taxon>
        <taxon>Pseudomonadati</taxon>
        <taxon>Pseudomonadota</taxon>
        <taxon>Gammaproteobacteria</taxon>
        <taxon>Pseudomonadales</taxon>
        <taxon>Marinobacteraceae</taxon>
        <taxon>Marinobacter</taxon>
    </lineage>
</organism>
<keyword evidence="1" id="KW-1133">Transmembrane helix</keyword>
<proteinExistence type="predicted"/>
<sequence>MSDNTPHRLRKPLLIVEFSSLAILLASMAWFGNQSTVENPVSAAWLLVPAVASLGVFLSFIGLMYLRWVASANNEDNTRHKLIFLLLALSLLGVWVYSIANTWLSLTATN</sequence>
<feature type="transmembrane region" description="Helical" evidence="1">
    <location>
        <begin position="82"/>
        <end position="100"/>
    </location>
</feature>
<name>A0A137S2Y4_9GAMM</name>
<feature type="transmembrane region" description="Helical" evidence="1">
    <location>
        <begin position="43"/>
        <end position="70"/>
    </location>
</feature>
<accession>A0A137S2Y4</accession>
<keyword evidence="1" id="KW-0812">Transmembrane</keyword>
<reference evidence="3" key="1">
    <citation type="submission" date="2015-12" db="EMBL/GenBank/DDBJ databases">
        <authorList>
            <person name="Lima A."/>
            <person name="Farahani Zayas N."/>
            <person name="Castro Da Silva M.A."/>
            <person name="Cabral A."/>
            <person name="Pessatti M.L."/>
        </authorList>
    </citation>
    <scope>NUCLEOTIDE SEQUENCE [LARGE SCALE GENOMIC DNA]</scope>
    <source>
        <strain evidence="3">LAMA 842</strain>
    </source>
</reference>
<evidence type="ECO:0000313" key="2">
    <source>
        <dbReference type="EMBL" id="KXO06784.1"/>
    </source>
</evidence>
<keyword evidence="3" id="KW-1185">Reference proteome</keyword>